<evidence type="ECO:0000313" key="1">
    <source>
        <dbReference type="EMBL" id="OIR11778.1"/>
    </source>
</evidence>
<reference evidence="1" key="1">
    <citation type="submission" date="2016-10" db="EMBL/GenBank/DDBJ databases">
        <title>Sequence of Gallionella enrichment culture.</title>
        <authorList>
            <person name="Poehlein A."/>
            <person name="Muehling M."/>
            <person name="Daniel R."/>
        </authorList>
    </citation>
    <scope>NUCLEOTIDE SEQUENCE</scope>
</reference>
<sequence length="139" mass="15473">MPSRLNAYLASNQELRQLSSKAKQLAALQRHYEAIAPPNLTRNSLILRLHQQTMVIAANNGAVASKLRQMSAELISLFQARACEVTVIQIRVQVTAPPRIMPSEPRKLGKSAREALNKLDENLAESPLKSALRRLIKQV</sequence>
<proteinExistence type="predicted"/>
<gene>
    <name evidence="1" type="ORF">GALL_66340</name>
</gene>
<name>A0A1J5STD5_9ZZZZ</name>
<accession>A0A1J5STD5</accession>
<evidence type="ECO:0008006" key="2">
    <source>
        <dbReference type="Google" id="ProtNLM"/>
    </source>
</evidence>
<dbReference type="InterPro" id="IPR007922">
    <property type="entry name" value="DciA-like"/>
</dbReference>
<dbReference type="Pfam" id="PF05258">
    <property type="entry name" value="DciA"/>
    <property type="match status" value="1"/>
</dbReference>
<dbReference type="AlphaFoldDB" id="A0A1J5STD5"/>
<organism evidence="1">
    <name type="scientific">mine drainage metagenome</name>
    <dbReference type="NCBI Taxonomy" id="410659"/>
    <lineage>
        <taxon>unclassified sequences</taxon>
        <taxon>metagenomes</taxon>
        <taxon>ecological metagenomes</taxon>
    </lineage>
</organism>
<comment type="caution">
    <text evidence="1">The sequence shown here is derived from an EMBL/GenBank/DDBJ whole genome shotgun (WGS) entry which is preliminary data.</text>
</comment>
<dbReference type="EMBL" id="MLJW01000019">
    <property type="protein sequence ID" value="OIR11778.1"/>
    <property type="molecule type" value="Genomic_DNA"/>
</dbReference>
<protein>
    <recommendedName>
        <fullName evidence="2">DUF721 domain-containing protein</fullName>
    </recommendedName>
</protein>